<organism evidence="2 3">
    <name type="scientific">Gracilibacillus halophilus YIM-C55.5</name>
    <dbReference type="NCBI Taxonomy" id="1308866"/>
    <lineage>
        <taxon>Bacteria</taxon>
        <taxon>Bacillati</taxon>
        <taxon>Bacillota</taxon>
        <taxon>Bacilli</taxon>
        <taxon>Bacillales</taxon>
        <taxon>Bacillaceae</taxon>
        <taxon>Gracilibacillus</taxon>
    </lineage>
</organism>
<keyword evidence="1" id="KW-1133">Transmembrane helix</keyword>
<keyword evidence="1" id="KW-0812">Transmembrane</keyword>
<feature type="transmembrane region" description="Helical" evidence="1">
    <location>
        <begin position="33"/>
        <end position="54"/>
    </location>
</feature>
<protein>
    <submittedName>
        <fullName evidence="2">Uncharacterized protein</fullName>
    </submittedName>
</protein>
<dbReference type="eggNOG" id="ENOG5033KBP">
    <property type="taxonomic scope" value="Bacteria"/>
</dbReference>
<dbReference type="PATRIC" id="fig|1308866.3.peg.645"/>
<feature type="transmembrane region" description="Helical" evidence="1">
    <location>
        <begin position="7"/>
        <end position="27"/>
    </location>
</feature>
<dbReference type="AlphaFoldDB" id="N4WXX7"/>
<proteinExistence type="predicted"/>
<comment type="caution">
    <text evidence="2">The sequence shown here is derived from an EMBL/GenBank/DDBJ whole genome shotgun (WGS) entry which is preliminary data.</text>
</comment>
<dbReference type="OrthoDB" id="1808939at2"/>
<keyword evidence="1" id="KW-0472">Membrane</keyword>
<dbReference type="Proteomes" id="UP000012283">
    <property type="component" value="Unassembled WGS sequence"/>
</dbReference>
<gene>
    <name evidence="2" type="ORF">J416_03181</name>
</gene>
<evidence type="ECO:0000313" key="3">
    <source>
        <dbReference type="Proteomes" id="UP000012283"/>
    </source>
</evidence>
<evidence type="ECO:0000313" key="2">
    <source>
        <dbReference type="EMBL" id="ENH97921.1"/>
    </source>
</evidence>
<accession>N4WXX7</accession>
<dbReference type="RefSeq" id="WP_003464469.1">
    <property type="nucleotide sequence ID" value="NZ_APML01000012.1"/>
</dbReference>
<evidence type="ECO:0000256" key="1">
    <source>
        <dbReference type="SAM" id="Phobius"/>
    </source>
</evidence>
<dbReference type="EMBL" id="APML01000012">
    <property type="protein sequence ID" value="ENH97921.1"/>
    <property type="molecule type" value="Genomic_DNA"/>
</dbReference>
<dbReference type="STRING" id="1308866.J416_03181"/>
<name>N4WXX7_9BACI</name>
<keyword evidence="3" id="KW-1185">Reference proteome</keyword>
<sequence>MNNKEKKWGLFLLIIVLSAYIIPYTLLSDVTKWYGSYFLWCVFGLIAIIANFFLTKDWGDEE</sequence>
<reference evidence="2 3" key="1">
    <citation type="submission" date="2013-03" db="EMBL/GenBank/DDBJ databases">
        <title>Draft genome sequence of Gracibacillus halophilus YIM-C55.5, a moderately halophilic and thermophilic organism from the Xiaochaidamu salt lake.</title>
        <authorList>
            <person name="Sugumar T."/>
            <person name="Polireddy D.R."/>
            <person name="Antony A."/>
            <person name="Madhava Y.R."/>
            <person name="Sivakumar N."/>
        </authorList>
    </citation>
    <scope>NUCLEOTIDE SEQUENCE [LARGE SCALE GENOMIC DNA]</scope>
    <source>
        <strain evidence="2 3">YIM-C55.5</strain>
    </source>
</reference>